<keyword evidence="2" id="KW-0418">Kinase</keyword>
<keyword evidence="1" id="KW-0808">Transferase</keyword>
<organism evidence="5 6">
    <name type="scientific">Salipaludibacillus agaradhaerens</name>
    <name type="common">Bacillus agaradhaerens</name>
    <dbReference type="NCBI Taxonomy" id="76935"/>
    <lineage>
        <taxon>Bacteria</taxon>
        <taxon>Bacillati</taxon>
        <taxon>Bacillota</taxon>
        <taxon>Bacilli</taxon>
        <taxon>Bacillales</taxon>
        <taxon>Bacillaceae</taxon>
    </lineage>
</organism>
<dbReference type="AlphaFoldDB" id="A0A9Q4FZS7"/>
<evidence type="ECO:0000256" key="3">
    <source>
        <dbReference type="ARBA" id="ARBA00023125"/>
    </source>
</evidence>
<gene>
    <name evidence="5" type="ORF">HXA33_10835</name>
</gene>
<evidence type="ECO:0000256" key="2">
    <source>
        <dbReference type="ARBA" id="ARBA00022777"/>
    </source>
</evidence>
<dbReference type="Pfam" id="PF13412">
    <property type="entry name" value="HTH_24"/>
    <property type="match status" value="1"/>
</dbReference>
<sequence>MNEKERQIIDLIRQNPYITQQELAERVNISRSAVAGYVSSLMKNGVITGRAYVLNDFNRVLCIGGANMDIKARLYSEFKVHDSNPVKVSESVGGVARNIAENLGSLKMPVSLLTFTGDDSQAAKIRENTEGVDFTISQVKKGERTGSYTAVLNDTNDLMFALADMEIYDMVTIDDIKRLTKHIVSANLVVLDTNFPKDVLAYLLQKKSDKQRFVLVTVSAKKISRLPDDLSNLDYLIMNRAELATLLDKMSLSPDWKGLQGKIAKVQEAGVKNIVVTMGQDGACYLNEEGEYGELQALPADIKDVTGAGDAFAGGVIYALNEGATLKRACECGLQLARQTLETDESVVKTRDTDMLQRFINN</sequence>
<dbReference type="RefSeq" id="WP_257821504.1">
    <property type="nucleotide sequence ID" value="NZ_JABXYM010000001.1"/>
</dbReference>
<dbReference type="InterPro" id="IPR002173">
    <property type="entry name" value="Carboh/pur_kinase_PfkB_CS"/>
</dbReference>
<dbReference type="PANTHER" id="PTHR42909">
    <property type="entry name" value="ZGC:136858"/>
    <property type="match status" value="1"/>
</dbReference>
<proteinExistence type="predicted"/>
<dbReference type="SUPFAM" id="SSF53613">
    <property type="entry name" value="Ribokinase-like"/>
    <property type="match status" value="1"/>
</dbReference>
<keyword evidence="6" id="KW-1185">Reference proteome</keyword>
<evidence type="ECO:0000256" key="1">
    <source>
        <dbReference type="ARBA" id="ARBA00022679"/>
    </source>
</evidence>
<evidence type="ECO:0000313" key="6">
    <source>
        <dbReference type="Proteomes" id="UP001057753"/>
    </source>
</evidence>
<evidence type="ECO:0000259" key="4">
    <source>
        <dbReference type="PROSITE" id="PS50943"/>
    </source>
</evidence>
<protein>
    <submittedName>
        <fullName evidence="5">Winged helix-turn-helix transcriptional regulator</fullName>
    </submittedName>
</protein>
<dbReference type="SUPFAM" id="SSF46785">
    <property type="entry name" value="Winged helix' DNA-binding domain"/>
    <property type="match status" value="1"/>
</dbReference>
<dbReference type="CDD" id="cd01941">
    <property type="entry name" value="YeiC_kinase_like"/>
    <property type="match status" value="1"/>
</dbReference>
<dbReference type="GO" id="GO:0005737">
    <property type="term" value="C:cytoplasm"/>
    <property type="evidence" value="ECO:0007669"/>
    <property type="project" value="TreeGrafter"/>
</dbReference>
<dbReference type="GO" id="GO:0003677">
    <property type="term" value="F:DNA binding"/>
    <property type="evidence" value="ECO:0007669"/>
    <property type="project" value="UniProtKB-KW"/>
</dbReference>
<feature type="domain" description="HTH cro/C1-type" evidence="4">
    <location>
        <begin position="9"/>
        <end position="37"/>
    </location>
</feature>
<dbReference type="PROSITE" id="PS00584">
    <property type="entry name" value="PFKB_KINASES_2"/>
    <property type="match status" value="1"/>
</dbReference>
<dbReference type="Gene3D" id="3.40.1190.20">
    <property type="match status" value="1"/>
</dbReference>
<dbReference type="InterPro" id="IPR036388">
    <property type="entry name" value="WH-like_DNA-bd_sf"/>
</dbReference>
<dbReference type="InterPro" id="IPR001387">
    <property type="entry name" value="Cro/C1-type_HTH"/>
</dbReference>
<dbReference type="Proteomes" id="UP001057753">
    <property type="component" value="Unassembled WGS sequence"/>
</dbReference>
<dbReference type="GO" id="GO:0016798">
    <property type="term" value="F:hydrolase activity, acting on glycosyl bonds"/>
    <property type="evidence" value="ECO:0007669"/>
    <property type="project" value="TreeGrafter"/>
</dbReference>
<dbReference type="Pfam" id="PF00294">
    <property type="entry name" value="PfkB"/>
    <property type="match status" value="1"/>
</dbReference>
<dbReference type="GO" id="GO:0004730">
    <property type="term" value="F:pseudouridylate synthase activity"/>
    <property type="evidence" value="ECO:0007669"/>
    <property type="project" value="TreeGrafter"/>
</dbReference>
<dbReference type="PANTHER" id="PTHR42909:SF4">
    <property type="entry name" value="CARBOHYDRATE KINASE, PFKB FAMILY"/>
    <property type="match status" value="1"/>
</dbReference>
<dbReference type="InterPro" id="IPR029056">
    <property type="entry name" value="Ribokinase-like"/>
</dbReference>
<dbReference type="InterPro" id="IPR011991">
    <property type="entry name" value="ArsR-like_HTH"/>
</dbReference>
<dbReference type="GO" id="GO:0016301">
    <property type="term" value="F:kinase activity"/>
    <property type="evidence" value="ECO:0007669"/>
    <property type="project" value="UniProtKB-KW"/>
</dbReference>
<dbReference type="CDD" id="cd00090">
    <property type="entry name" value="HTH_ARSR"/>
    <property type="match status" value="1"/>
</dbReference>
<dbReference type="PROSITE" id="PS50943">
    <property type="entry name" value="HTH_CROC1"/>
    <property type="match status" value="1"/>
</dbReference>
<dbReference type="EMBL" id="JABXYM010000001">
    <property type="protein sequence ID" value="MCR6097054.1"/>
    <property type="molecule type" value="Genomic_DNA"/>
</dbReference>
<dbReference type="Gene3D" id="1.10.10.10">
    <property type="entry name" value="Winged helix-like DNA-binding domain superfamily/Winged helix DNA-binding domain"/>
    <property type="match status" value="1"/>
</dbReference>
<reference evidence="5" key="1">
    <citation type="submission" date="2020-06" db="EMBL/GenBank/DDBJ databases">
        <title>Insight into the genomes of haloalkaliphilic bacilli from Kenyan soda lakes.</title>
        <authorList>
            <person name="Mwirichia R."/>
            <person name="Villamizar G.C."/>
            <person name="Poehlein A."/>
            <person name="Mugweru J."/>
            <person name="Kipnyargis A."/>
            <person name="Kiplimo D."/>
            <person name="Orwa P."/>
            <person name="Daniel R."/>
        </authorList>
    </citation>
    <scope>NUCLEOTIDE SEQUENCE</scope>
    <source>
        <strain evidence="5">B1096_S55</strain>
    </source>
</reference>
<name>A0A9Q4FZS7_SALAG</name>
<dbReference type="InterPro" id="IPR036390">
    <property type="entry name" value="WH_DNA-bd_sf"/>
</dbReference>
<comment type="caution">
    <text evidence="5">The sequence shown here is derived from an EMBL/GenBank/DDBJ whole genome shotgun (WGS) entry which is preliminary data.</text>
</comment>
<dbReference type="InterPro" id="IPR011611">
    <property type="entry name" value="PfkB_dom"/>
</dbReference>
<keyword evidence="3" id="KW-0238">DNA-binding</keyword>
<evidence type="ECO:0000313" key="5">
    <source>
        <dbReference type="EMBL" id="MCR6097054.1"/>
    </source>
</evidence>
<accession>A0A9Q4FZS7</accession>